<evidence type="ECO:0000256" key="1">
    <source>
        <dbReference type="SAM" id="Phobius"/>
    </source>
</evidence>
<evidence type="ECO:0008006" key="4">
    <source>
        <dbReference type="Google" id="ProtNLM"/>
    </source>
</evidence>
<dbReference type="EMBL" id="QGNW01000061">
    <property type="protein sequence ID" value="RVX04276.1"/>
    <property type="molecule type" value="Genomic_DNA"/>
</dbReference>
<sequence>MNFLTGSSKHSWQPIMADDTTSLSYWLNWRFFLCAIWLLSMMIVASILVWKYEGFNKTKARRRENQIETAGSLYEDETWRTCLKEIHPGWLLGYRMIAFITLFTLLTANIVIDGGGIFYFYTQWTFALVTIYFALGTSCSICGYRLYRNKAGIDRVDYEGLDAEQGSYIAPTLRENANTSNMSKNFGTYEQSHVRKTARMWIYAFQIIFQMCAGAVMLTDLVFWLILVPFLTGNSFKLNFVAAAKSRILAYVAWVQVLVSDVEIGRHLGARVPKPGSATMLGSKDEEGRRCSLYLIVCMHSVNAVFLIGDMILNCMRFPLFRIAYFVLWTAVFVIFQWIIHACKPMWWPYPFLDLSSPYAPAWYFGVGLMHILCYGICALIFRMKHFLLSRSFRESYQGMR</sequence>
<feature type="transmembrane region" description="Helical" evidence="1">
    <location>
        <begin position="360"/>
        <end position="382"/>
    </location>
</feature>
<keyword evidence="1" id="KW-0472">Membrane</keyword>
<keyword evidence="1" id="KW-0812">Transmembrane</keyword>
<dbReference type="PANTHER" id="PTHR12242">
    <property type="entry name" value="OS02G0130600 PROTEIN-RELATED"/>
    <property type="match status" value="1"/>
</dbReference>
<proteinExistence type="predicted"/>
<feature type="transmembrane region" description="Helical" evidence="1">
    <location>
        <begin position="293"/>
        <end position="313"/>
    </location>
</feature>
<keyword evidence="1" id="KW-1133">Transmembrane helix</keyword>
<feature type="transmembrane region" description="Helical" evidence="1">
    <location>
        <begin position="29"/>
        <end position="52"/>
    </location>
</feature>
<name>A0A438J5V5_VITVI</name>
<comment type="caution">
    <text evidence="2">The sequence shown here is derived from an EMBL/GenBank/DDBJ whole genome shotgun (WGS) entry which is preliminary data.</text>
</comment>
<dbReference type="Proteomes" id="UP000288805">
    <property type="component" value="Unassembled WGS sequence"/>
</dbReference>
<accession>A0A438J5V5</accession>
<protein>
    <recommendedName>
        <fullName evidence="4">Transmembrane protein</fullName>
    </recommendedName>
</protein>
<organism evidence="2 3">
    <name type="scientific">Vitis vinifera</name>
    <name type="common">Grape</name>
    <dbReference type="NCBI Taxonomy" id="29760"/>
    <lineage>
        <taxon>Eukaryota</taxon>
        <taxon>Viridiplantae</taxon>
        <taxon>Streptophyta</taxon>
        <taxon>Embryophyta</taxon>
        <taxon>Tracheophyta</taxon>
        <taxon>Spermatophyta</taxon>
        <taxon>Magnoliopsida</taxon>
        <taxon>eudicotyledons</taxon>
        <taxon>Gunneridae</taxon>
        <taxon>Pentapetalae</taxon>
        <taxon>rosids</taxon>
        <taxon>Vitales</taxon>
        <taxon>Vitaceae</taxon>
        <taxon>Viteae</taxon>
        <taxon>Vitis</taxon>
    </lineage>
</organism>
<feature type="transmembrane region" description="Helical" evidence="1">
    <location>
        <begin position="92"/>
        <end position="112"/>
    </location>
</feature>
<dbReference type="PANTHER" id="PTHR12242:SF10">
    <property type="entry name" value="TRANSMEMBRANE PROTEIN"/>
    <property type="match status" value="1"/>
</dbReference>
<reference evidence="2 3" key="1">
    <citation type="journal article" date="2018" name="PLoS Genet.">
        <title>Population sequencing reveals clonal diversity and ancestral inbreeding in the grapevine cultivar Chardonnay.</title>
        <authorList>
            <person name="Roach M.J."/>
            <person name="Johnson D.L."/>
            <person name="Bohlmann J."/>
            <person name="van Vuuren H.J."/>
            <person name="Jones S.J."/>
            <person name="Pretorius I.S."/>
            <person name="Schmidt S.A."/>
            <person name="Borneman A.R."/>
        </authorList>
    </citation>
    <scope>NUCLEOTIDE SEQUENCE [LARGE SCALE GENOMIC DNA]</scope>
    <source>
        <strain evidence="3">cv. Chardonnay</strain>
        <tissue evidence="2">Leaf</tissue>
    </source>
</reference>
<feature type="transmembrane region" description="Helical" evidence="1">
    <location>
        <begin position="320"/>
        <end position="340"/>
    </location>
</feature>
<gene>
    <name evidence="2" type="ORF">CK203_018561</name>
</gene>
<dbReference type="AlphaFoldDB" id="A0A438J5V5"/>
<feature type="transmembrane region" description="Helical" evidence="1">
    <location>
        <begin position="124"/>
        <end position="147"/>
    </location>
</feature>
<feature type="transmembrane region" description="Helical" evidence="1">
    <location>
        <begin position="201"/>
        <end position="227"/>
    </location>
</feature>
<evidence type="ECO:0000313" key="2">
    <source>
        <dbReference type="EMBL" id="RVX04276.1"/>
    </source>
</evidence>
<evidence type="ECO:0000313" key="3">
    <source>
        <dbReference type="Proteomes" id="UP000288805"/>
    </source>
</evidence>